<proteinExistence type="predicted"/>
<gene>
    <name evidence="1" type="ORF">UFOVP455_21</name>
</gene>
<protein>
    <submittedName>
        <fullName evidence="1">Uncharacterized protein</fullName>
    </submittedName>
</protein>
<accession>A0A6J5MCV8</accession>
<organism evidence="1">
    <name type="scientific">uncultured Caudovirales phage</name>
    <dbReference type="NCBI Taxonomy" id="2100421"/>
    <lineage>
        <taxon>Viruses</taxon>
        <taxon>Duplodnaviria</taxon>
        <taxon>Heunggongvirae</taxon>
        <taxon>Uroviricota</taxon>
        <taxon>Caudoviricetes</taxon>
        <taxon>Peduoviridae</taxon>
        <taxon>Maltschvirus</taxon>
        <taxon>Maltschvirus maltsch</taxon>
    </lineage>
</organism>
<sequence length="74" mass="8589">MTKIELMNINKRGYQYNNNLATLLKNNSTILTAADAYNLYESIKNDYDNADIALCLSFEILRINKENKTKDRII</sequence>
<name>A0A6J5MCV8_9CAUD</name>
<dbReference type="EMBL" id="LR796427">
    <property type="protein sequence ID" value="CAB4144112.1"/>
    <property type="molecule type" value="Genomic_DNA"/>
</dbReference>
<reference evidence="1" key="1">
    <citation type="submission" date="2020-04" db="EMBL/GenBank/DDBJ databases">
        <authorList>
            <person name="Chiriac C."/>
            <person name="Salcher M."/>
            <person name="Ghai R."/>
            <person name="Kavagutti S V."/>
        </authorList>
    </citation>
    <scope>NUCLEOTIDE SEQUENCE</scope>
</reference>
<evidence type="ECO:0000313" key="1">
    <source>
        <dbReference type="EMBL" id="CAB4144112.1"/>
    </source>
</evidence>